<feature type="compositionally biased region" description="Polar residues" evidence="7">
    <location>
        <begin position="20"/>
        <end position="41"/>
    </location>
</feature>
<name>A0A6P4EZL1_DRORH</name>
<feature type="region of interest" description="Disordered" evidence="7">
    <location>
        <begin position="343"/>
        <end position="406"/>
    </location>
</feature>
<protein>
    <submittedName>
        <fullName evidence="8">Nucleolar protein 14 homolog</fullName>
    </submittedName>
</protein>
<dbReference type="PANTHER" id="PTHR23183">
    <property type="entry name" value="NOP14"/>
    <property type="match status" value="1"/>
</dbReference>
<dbReference type="PANTHER" id="PTHR23183:SF0">
    <property type="entry name" value="NUCLEOLAR PROTEIN 14"/>
    <property type="match status" value="1"/>
</dbReference>
<feature type="region of interest" description="Disordered" evidence="7">
    <location>
        <begin position="290"/>
        <end position="324"/>
    </location>
</feature>
<sequence length="855" mass="98484">MVAKGKKASADAVYAKKTVKSSNPFDNSAAQTSKRGQNQNPFDVHVNKEKFKILGRICKHDRGMPGVSRAKALQKRAQTLGQQFAVKHKTNRFKDNRIGKHLSGDQLTESVMNARYLAEKMSQVRSNQKAEKFNLNDDELLTHRGQTLEEIEQYRDERSDDEELDDEALDADFTSAAHFGGDGDTPQDRQSAIDEMIVEQKRRKNEIAKEKDEVYDLTEKLDANYKLLLPLVAKATKDEQDAKPPPDAYDKLLKEMIFEPRGSVTDKLINPEELAKQEAARLEKLENERLRRMRADGEEDEQASISQPKHRSADDLDDGYFMAGGDDLEDDTLAYDLEGNLGTHLNGKKNAQAEENENEEKDDEEGEEEDEEDSDEESDSDVDNLSDLKESESESEAEDTPQVSKKKAKKSTEKFLFSLDTSIPFTIKMPKTYEDFTEFLSKHAPPQKATIIERIIKCNHPKLEGVNRENVVKLYSFLLQYIKDLFEDASEQDIREHFQLLSKFMPHLYELTQLNPERMSNTLLEVIKEKYGEFRKNHKMYPSLDTLIYFKLVANLYSTSDFRHPVVTPCFIFMQHILSRSRVRTRQEISMGLFLVTVVLEFVSQSKRLLPAVFNFLQGILHMSIPKRDVEQLEITPPFERDGPFSKVLALPGNKECTKMEPQQLQAADLVTQTITPDFKVRALDTTLQLIKEALQLVEEHVGACYLAKPFLRLLARLPLESYPDHVHLHHKEATELAEKLAEQKMKPLAPAERKPKALRLLEPRFEAVYDDKRRPKMSKAKEERAKLLHKIKREKKGAIREIRRDTAFVQELKLKHTLQSDKERHEKVKRIYQEASMQQGELNELARAKKKKKF</sequence>
<dbReference type="RefSeq" id="XP_016980588.2">
    <property type="nucleotide sequence ID" value="XM_017125099.2"/>
</dbReference>
<dbReference type="OrthoDB" id="441771at2759"/>
<accession>A0A6P4EZL1</accession>
<dbReference type="GO" id="GO:0032040">
    <property type="term" value="C:small-subunit processome"/>
    <property type="evidence" value="ECO:0007669"/>
    <property type="project" value="InterPro"/>
</dbReference>
<comment type="subcellular location">
    <subcellularLocation>
        <location evidence="1">Nucleus</location>
        <location evidence="1">Nucleolus</location>
    </subcellularLocation>
</comment>
<evidence type="ECO:0000256" key="6">
    <source>
        <dbReference type="ARBA" id="ARBA00024695"/>
    </source>
</evidence>
<proteinExistence type="inferred from homology"/>
<feature type="region of interest" description="Disordered" evidence="7">
    <location>
        <begin position="1"/>
        <end position="43"/>
    </location>
</feature>
<keyword evidence="3" id="KW-0690">Ribosome biogenesis</keyword>
<evidence type="ECO:0000256" key="7">
    <source>
        <dbReference type="SAM" id="MobiDB-lite"/>
    </source>
</evidence>
<reference evidence="8" key="1">
    <citation type="submission" date="2025-08" db="UniProtKB">
        <authorList>
            <consortium name="RefSeq"/>
        </authorList>
    </citation>
    <scope>IDENTIFICATION</scope>
</reference>
<dbReference type="InterPro" id="IPR007276">
    <property type="entry name" value="Nop14"/>
</dbReference>
<comment type="function">
    <text evidence="6">Involved in nucleolar processing of pre-18S ribosomal RNA. Has a role in the nuclear export of 40S pre-ribosomal subunit to the cytoplasm.</text>
</comment>
<evidence type="ECO:0000256" key="4">
    <source>
        <dbReference type="ARBA" id="ARBA00022552"/>
    </source>
</evidence>
<evidence type="ECO:0000256" key="1">
    <source>
        <dbReference type="ARBA" id="ARBA00004604"/>
    </source>
</evidence>
<dbReference type="Pfam" id="PF04147">
    <property type="entry name" value="Nop14"/>
    <property type="match status" value="1"/>
</dbReference>
<dbReference type="GO" id="GO:0030490">
    <property type="term" value="P:maturation of SSU-rRNA"/>
    <property type="evidence" value="ECO:0007669"/>
    <property type="project" value="TreeGrafter"/>
</dbReference>
<evidence type="ECO:0000256" key="5">
    <source>
        <dbReference type="ARBA" id="ARBA00023242"/>
    </source>
</evidence>
<organism evidence="8">
    <name type="scientific">Drosophila rhopaloa</name>
    <name type="common">Fruit fly</name>
    <dbReference type="NCBI Taxonomy" id="1041015"/>
    <lineage>
        <taxon>Eukaryota</taxon>
        <taxon>Metazoa</taxon>
        <taxon>Ecdysozoa</taxon>
        <taxon>Arthropoda</taxon>
        <taxon>Hexapoda</taxon>
        <taxon>Insecta</taxon>
        <taxon>Pterygota</taxon>
        <taxon>Neoptera</taxon>
        <taxon>Endopterygota</taxon>
        <taxon>Diptera</taxon>
        <taxon>Brachycera</taxon>
        <taxon>Muscomorpha</taxon>
        <taxon>Ephydroidea</taxon>
        <taxon>Drosophilidae</taxon>
        <taxon>Drosophila</taxon>
        <taxon>Sophophora</taxon>
    </lineage>
</organism>
<dbReference type="GO" id="GO:0030692">
    <property type="term" value="C:Noc4p-Nop14p complex"/>
    <property type="evidence" value="ECO:0007669"/>
    <property type="project" value="TreeGrafter"/>
</dbReference>
<keyword evidence="4" id="KW-0698">rRNA processing</keyword>
<feature type="compositionally biased region" description="Acidic residues" evidence="7">
    <location>
        <begin position="354"/>
        <end position="384"/>
    </location>
</feature>
<dbReference type="AlphaFoldDB" id="A0A6P4EZL1"/>
<dbReference type="RefSeq" id="XP_016980588.1">
    <property type="nucleotide sequence ID" value="XM_017125099.1"/>
</dbReference>
<keyword evidence="5" id="KW-0539">Nucleus</keyword>
<evidence type="ECO:0000256" key="3">
    <source>
        <dbReference type="ARBA" id="ARBA00022517"/>
    </source>
</evidence>
<gene>
    <name evidence="8" type="primary">LOC108045707</name>
</gene>
<comment type="similarity">
    <text evidence="2">Belongs to the NOP14 family.</text>
</comment>
<evidence type="ECO:0000313" key="8">
    <source>
        <dbReference type="RefSeq" id="XP_016980588.1"/>
    </source>
</evidence>
<evidence type="ECO:0000256" key="2">
    <source>
        <dbReference type="ARBA" id="ARBA00007466"/>
    </source>
</evidence>